<sequence length="63" mass="7240">MSRSLRTCVNDIASFKPPTSGESSYPPIRPFLAPARITAKRLEEQEPPVRWDDKPRQERDLAM</sequence>
<evidence type="ECO:0000256" key="1">
    <source>
        <dbReference type="SAM" id="MobiDB-lite"/>
    </source>
</evidence>
<proteinExistence type="predicted"/>
<organism evidence="2 3">
    <name type="scientific">Beauveria bassiana</name>
    <name type="common">White muscardine disease fungus</name>
    <name type="synonym">Tritirachium shiotae</name>
    <dbReference type="NCBI Taxonomy" id="176275"/>
    <lineage>
        <taxon>Eukaryota</taxon>
        <taxon>Fungi</taxon>
        <taxon>Dikarya</taxon>
        <taxon>Ascomycota</taxon>
        <taxon>Pezizomycotina</taxon>
        <taxon>Sordariomycetes</taxon>
        <taxon>Hypocreomycetidae</taxon>
        <taxon>Hypocreales</taxon>
        <taxon>Cordycipitaceae</taxon>
        <taxon>Beauveria</taxon>
    </lineage>
</organism>
<accession>A0A2N6NC67</accession>
<evidence type="ECO:0000313" key="2">
    <source>
        <dbReference type="EMBL" id="PMB64875.1"/>
    </source>
</evidence>
<dbReference type="Proteomes" id="UP000235728">
    <property type="component" value="Unassembled WGS sequence"/>
</dbReference>
<name>A0A2N6NC67_BEABA</name>
<dbReference type="AlphaFoldDB" id="A0A2N6NC67"/>
<reference evidence="2 3" key="1">
    <citation type="journal article" date="2016" name="Appl. Microbiol. Biotechnol.">
        <title>Characterization of T-DNA insertion mutants with decreased virulence in the entomopathogenic fungus Beauveria bassiana JEF-007.</title>
        <authorList>
            <person name="Kim S."/>
            <person name="Lee S.J."/>
            <person name="Nai Y.S."/>
            <person name="Yu J.S."/>
            <person name="Lee M.R."/>
            <person name="Yang Y.T."/>
            <person name="Kim J.S."/>
        </authorList>
    </citation>
    <scope>NUCLEOTIDE SEQUENCE [LARGE SCALE GENOMIC DNA]</scope>
    <source>
        <strain evidence="2 3">JEF-007</strain>
    </source>
</reference>
<comment type="caution">
    <text evidence="2">The sequence shown here is derived from an EMBL/GenBank/DDBJ whole genome shotgun (WGS) entry which is preliminary data.</text>
</comment>
<evidence type="ECO:0000313" key="3">
    <source>
        <dbReference type="Proteomes" id="UP000235728"/>
    </source>
</evidence>
<gene>
    <name evidence="2" type="ORF">BM221_009062</name>
</gene>
<feature type="region of interest" description="Disordered" evidence="1">
    <location>
        <begin position="43"/>
        <end position="63"/>
    </location>
</feature>
<protein>
    <submittedName>
        <fullName evidence="2">Uncharacterized protein</fullName>
    </submittedName>
</protein>
<dbReference type="EMBL" id="MRVG01000011">
    <property type="protein sequence ID" value="PMB64875.1"/>
    <property type="molecule type" value="Genomic_DNA"/>
</dbReference>